<dbReference type="Pfam" id="PF01636">
    <property type="entry name" value="APH"/>
    <property type="match status" value="1"/>
</dbReference>
<evidence type="ECO:0000313" key="3">
    <source>
        <dbReference type="Proteomes" id="UP000663505"/>
    </source>
</evidence>
<proteinExistence type="predicted"/>
<sequence length="125" mass="14154">MQSHIGIFGCKRSERILRRSQPHTRIIYRGEKKHFDFRPVLIHGDLSLEHILVDTENDEIGGIDFADSGLGDAAYDGVDELLPWHGHKIDGSFQARHRFYRRLAPLHSVLYVLATGDVALIANVP</sequence>
<organism evidence="2 3">
    <name type="scientific">Alicyclobacillus mengziensis</name>
    <dbReference type="NCBI Taxonomy" id="2931921"/>
    <lineage>
        <taxon>Bacteria</taxon>
        <taxon>Bacillati</taxon>
        <taxon>Bacillota</taxon>
        <taxon>Bacilli</taxon>
        <taxon>Bacillales</taxon>
        <taxon>Alicyclobacillaceae</taxon>
        <taxon>Alicyclobacillus</taxon>
    </lineage>
</organism>
<dbReference type="Gene3D" id="3.90.1200.10">
    <property type="match status" value="1"/>
</dbReference>
<dbReference type="Proteomes" id="UP000663505">
    <property type="component" value="Chromosome"/>
</dbReference>
<evidence type="ECO:0000313" key="2">
    <source>
        <dbReference type="EMBL" id="QSO45654.1"/>
    </source>
</evidence>
<dbReference type="RefSeq" id="WP_206655023.1">
    <property type="nucleotide sequence ID" value="NZ_CP071182.1"/>
</dbReference>
<gene>
    <name evidence="2" type="ORF">JZ786_13920</name>
</gene>
<dbReference type="SUPFAM" id="SSF56112">
    <property type="entry name" value="Protein kinase-like (PK-like)"/>
    <property type="match status" value="1"/>
</dbReference>
<evidence type="ECO:0000259" key="1">
    <source>
        <dbReference type="Pfam" id="PF01636"/>
    </source>
</evidence>
<dbReference type="InterPro" id="IPR002575">
    <property type="entry name" value="Aminoglycoside_PTrfase"/>
</dbReference>
<protein>
    <submittedName>
        <fullName evidence="2">Phosphotransferase</fullName>
    </submittedName>
</protein>
<name>A0A9X7VUX2_9BACL</name>
<keyword evidence="3" id="KW-1185">Reference proteome</keyword>
<dbReference type="AlphaFoldDB" id="A0A9X7VUX2"/>
<accession>A0A9X7VUX2</accession>
<reference evidence="2 3" key="1">
    <citation type="submission" date="2021-02" db="EMBL/GenBank/DDBJ databases">
        <title>Alicyclobacillus curvatus sp. nov. and Alicyclobacillus mengziensis sp. nov., two acidophilic bacteria isolated from acid mine drainage.</title>
        <authorList>
            <person name="Huang Y."/>
        </authorList>
    </citation>
    <scope>NUCLEOTIDE SEQUENCE [LARGE SCALE GENOMIC DNA]</scope>
    <source>
        <strain evidence="2 3">S30H14</strain>
    </source>
</reference>
<dbReference type="EMBL" id="CP071182">
    <property type="protein sequence ID" value="QSO45654.1"/>
    <property type="molecule type" value="Genomic_DNA"/>
</dbReference>
<dbReference type="KEGG" id="afx:JZ786_13920"/>
<dbReference type="InterPro" id="IPR011009">
    <property type="entry name" value="Kinase-like_dom_sf"/>
</dbReference>
<feature type="domain" description="Aminoglycoside phosphotransferase" evidence="1">
    <location>
        <begin position="31"/>
        <end position="81"/>
    </location>
</feature>